<dbReference type="InterPro" id="IPR015867">
    <property type="entry name" value="N-reg_PII/ATP_PRibTrfase_C"/>
</dbReference>
<evidence type="ECO:0000256" key="1">
    <source>
        <dbReference type="ARBA" id="ARBA00010169"/>
    </source>
</evidence>
<comment type="caution">
    <text evidence="2">The sequence shown here is derived from an EMBL/GenBank/DDBJ whole genome shotgun (WGS) entry which is preliminary data.</text>
</comment>
<dbReference type="EMBL" id="JAUSVY010000002">
    <property type="protein sequence ID" value="MDQ0503952.1"/>
    <property type="molecule type" value="Genomic_DNA"/>
</dbReference>
<protein>
    <submittedName>
        <fullName evidence="2">Periplasmic divalent cation tolerance protein</fullName>
    </submittedName>
</protein>
<dbReference type="InterPro" id="IPR004323">
    <property type="entry name" value="Ion_tolerance_CutA"/>
</dbReference>
<sequence>MALKLIYTTLPSRTVAEEVATRLVEARLAACGNILPAHLAIYEWEGGIARTEEVILLLKTTDDRATALMDRLRADHPYDVPAILVLPVEAADTAFATWVAEQTAHPVE</sequence>
<dbReference type="PANTHER" id="PTHR23419">
    <property type="entry name" value="DIVALENT CATION TOLERANCE CUTA-RELATED"/>
    <property type="match status" value="1"/>
</dbReference>
<dbReference type="Gene3D" id="3.30.70.120">
    <property type="match status" value="1"/>
</dbReference>
<dbReference type="RefSeq" id="WP_237346931.1">
    <property type="nucleotide sequence ID" value="NZ_JABWGX010000025.1"/>
</dbReference>
<dbReference type="Pfam" id="PF03091">
    <property type="entry name" value="CutA1"/>
    <property type="match status" value="1"/>
</dbReference>
<evidence type="ECO:0000313" key="2">
    <source>
        <dbReference type="EMBL" id="MDQ0503952.1"/>
    </source>
</evidence>
<comment type="similarity">
    <text evidence="1">Belongs to the CutA family.</text>
</comment>
<keyword evidence="3" id="KW-1185">Reference proteome</keyword>
<name>A0ABU0L9Y8_XANAG</name>
<organism evidence="2 3">
    <name type="scientific">Xanthobacter agilis</name>
    <dbReference type="NCBI Taxonomy" id="47492"/>
    <lineage>
        <taxon>Bacteria</taxon>
        <taxon>Pseudomonadati</taxon>
        <taxon>Pseudomonadota</taxon>
        <taxon>Alphaproteobacteria</taxon>
        <taxon>Hyphomicrobiales</taxon>
        <taxon>Xanthobacteraceae</taxon>
        <taxon>Xanthobacter</taxon>
    </lineage>
</organism>
<proteinExistence type="inferred from homology"/>
<dbReference type="InterPro" id="IPR011322">
    <property type="entry name" value="N-reg_PII-like_a/b"/>
</dbReference>
<dbReference type="SUPFAM" id="SSF54913">
    <property type="entry name" value="GlnB-like"/>
    <property type="match status" value="1"/>
</dbReference>
<dbReference type="Proteomes" id="UP001241747">
    <property type="component" value="Unassembled WGS sequence"/>
</dbReference>
<dbReference type="PANTHER" id="PTHR23419:SF8">
    <property type="entry name" value="FI09726P"/>
    <property type="match status" value="1"/>
</dbReference>
<accession>A0ABU0L9Y8</accession>
<gene>
    <name evidence="2" type="ORF">QOZ94_000726</name>
</gene>
<evidence type="ECO:0000313" key="3">
    <source>
        <dbReference type="Proteomes" id="UP001241747"/>
    </source>
</evidence>
<reference evidence="2 3" key="1">
    <citation type="submission" date="2023-07" db="EMBL/GenBank/DDBJ databases">
        <title>Genomic Encyclopedia of Type Strains, Phase IV (KMG-IV): sequencing the most valuable type-strain genomes for metagenomic binning, comparative biology and taxonomic classification.</title>
        <authorList>
            <person name="Goeker M."/>
        </authorList>
    </citation>
    <scope>NUCLEOTIDE SEQUENCE [LARGE SCALE GENOMIC DNA]</scope>
    <source>
        <strain evidence="2 3">DSM 3770</strain>
    </source>
</reference>